<name>A0A830CNV4_9LAMI</name>
<dbReference type="OrthoDB" id="745641at2759"/>
<evidence type="ECO:0000313" key="1">
    <source>
        <dbReference type="EMBL" id="GFP96735.1"/>
    </source>
</evidence>
<dbReference type="Gene3D" id="2.60.110.10">
    <property type="entry name" value="Thaumatin"/>
    <property type="match status" value="1"/>
</dbReference>
<reference evidence="1" key="1">
    <citation type="submission" date="2020-07" db="EMBL/GenBank/DDBJ databases">
        <title>Ethylene signaling mediates host invasion by parasitic plants.</title>
        <authorList>
            <person name="Yoshida S."/>
        </authorList>
    </citation>
    <scope>NUCLEOTIDE SEQUENCE</scope>
    <source>
        <strain evidence="1">Okayama</strain>
    </source>
</reference>
<accession>A0A830CNV4</accession>
<organism evidence="1 2">
    <name type="scientific">Phtheirospermum japonicum</name>
    <dbReference type="NCBI Taxonomy" id="374723"/>
    <lineage>
        <taxon>Eukaryota</taxon>
        <taxon>Viridiplantae</taxon>
        <taxon>Streptophyta</taxon>
        <taxon>Embryophyta</taxon>
        <taxon>Tracheophyta</taxon>
        <taxon>Spermatophyta</taxon>
        <taxon>Magnoliopsida</taxon>
        <taxon>eudicotyledons</taxon>
        <taxon>Gunneridae</taxon>
        <taxon>Pentapetalae</taxon>
        <taxon>asterids</taxon>
        <taxon>lamiids</taxon>
        <taxon>Lamiales</taxon>
        <taxon>Orobanchaceae</taxon>
        <taxon>Orobanchaceae incertae sedis</taxon>
        <taxon>Phtheirospermum</taxon>
    </lineage>
</organism>
<dbReference type="Proteomes" id="UP000653305">
    <property type="component" value="Unassembled WGS sequence"/>
</dbReference>
<dbReference type="AlphaFoldDB" id="A0A830CNV4"/>
<dbReference type="EMBL" id="BMAC01000453">
    <property type="protein sequence ID" value="GFP96735.1"/>
    <property type="molecule type" value="Genomic_DNA"/>
</dbReference>
<proteinExistence type="predicted"/>
<dbReference type="Pfam" id="PF00314">
    <property type="entry name" value="Thaumatin"/>
    <property type="match status" value="1"/>
</dbReference>
<keyword evidence="2" id="KW-1185">Reference proteome</keyword>
<comment type="caution">
    <text evidence="1">The sequence shown here is derived from an EMBL/GenBank/DDBJ whole genome shotgun (WGS) entry which is preliminary data.</text>
</comment>
<dbReference type="InterPro" id="IPR001938">
    <property type="entry name" value="Thaumatin"/>
</dbReference>
<protein>
    <submittedName>
        <fullName evidence="1">Osmotin-like protein</fullName>
    </submittedName>
</protein>
<evidence type="ECO:0000313" key="2">
    <source>
        <dbReference type="Proteomes" id="UP000653305"/>
    </source>
</evidence>
<gene>
    <name evidence="1" type="ORF">PHJA_001817600</name>
</gene>
<dbReference type="SMART" id="SM00205">
    <property type="entry name" value="THN"/>
    <property type="match status" value="1"/>
</dbReference>
<dbReference type="PIRSF" id="PIRSF002703">
    <property type="entry name" value="Thaumatin"/>
    <property type="match status" value="1"/>
</dbReference>
<dbReference type="InterPro" id="IPR037176">
    <property type="entry name" value="Osmotin/thaumatin-like_sf"/>
</dbReference>
<sequence>MPFTIWPAIQPNAGHPALARRLPPPHPHPPLFVMVPVPLVRPHLGRHRLLPLQQLLLLRHRRLRRPPQVRRPRRRRPRHPSAVLLHHSGADLSSYDVSLVDGFNVPMIVTPHEGKGRCSVVGCRANLPGDDWR</sequence>
<dbReference type="SUPFAM" id="SSF49870">
    <property type="entry name" value="Osmotin, thaumatin-like protein"/>
    <property type="match status" value="1"/>
</dbReference>
<dbReference type="PROSITE" id="PS51367">
    <property type="entry name" value="THAUMATIN_2"/>
    <property type="match status" value="1"/>
</dbReference>